<organism evidence="6 7">
    <name type="scientific">Papiliotrema laurentii</name>
    <name type="common">Cryptococcus laurentii</name>
    <dbReference type="NCBI Taxonomy" id="5418"/>
    <lineage>
        <taxon>Eukaryota</taxon>
        <taxon>Fungi</taxon>
        <taxon>Dikarya</taxon>
        <taxon>Basidiomycota</taxon>
        <taxon>Agaricomycotina</taxon>
        <taxon>Tremellomycetes</taxon>
        <taxon>Tremellales</taxon>
        <taxon>Rhynchogastremaceae</taxon>
        <taxon>Papiliotrema</taxon>
    </lineage>
</organism>
<proteinExistence type="inferred from homology"/>
<dbReference type="InterPro" id="IPR014762">
    <property type="entry name" value="DNA_mismatch_repair_CS"/>
</dbReference>
<dbReference type="Gene3D" id="3.30.1370.100">
    <property type="entry name" value="MutL, C-terminal domain, regulatory subdomain"/>
    <property type="match status" value="1"/>
</dbReference>
<dbReference type="Gene3D" id="3.30.565.10">
    <property type="entry name" value="Histidine kinase-like ATPase, C-terminal domain"/>
    <property type="match status" value="1"/>
</dbReference>
<dbReference type="GO" id="GO:0006298">
    <property type="term" value="P:mismatch repair"/>
    <property type="evidence" value="ECO:0007669"/>
    <property type="project" value="InterPro"/>
</dbReference>
<dbReference type="InterPro" id="IPR042121">
    <property type="entry name" value="MutL_C_regsub"/>
</dbReference>
<feature type="domain" description="MutL C-terminal dimerisation" evidence="4">
    <location>
        <begin position="616"/>
        <end position="808"/>
    </location>
</feature>
<dbReference type="InterPro" id="IPR038973">
    <property type="entry name" value="MutL/Mlh/Pms-like"/>
</dbReference>
<protein>
    <recommendedName>
        <fullName evidence="8">MutL C-terminal dimerisation domain-containing protein</fullName>
    </recommendedName>
</protein>
<feature type="region of interest" description="Disordered" evidence="3">
    <location>
        <begin position="34"/>
        <end position="62"/>
    </location>
</feature>
<keyword evidence="7" id="KW-1185">Reference proteome</keyword>
<evidence type="ECO:0000259" key="5">
    <source>
        <dbReference type="SMART" id="SM01340"/>
    </source>
</evidence>
<gene>
    <name evidence="6" type="ORF">DB88DRAFT_483462</name>
</gene>
<dbReference type="SMART" id="SM00853">
    <property type="entry name" value="MutL_C"/>
    <property type="match status" value="1"/>
</dbReference>
<dbReference type="SMART" id="SM01340">
    <property type="entry name" value="DNA_mis_repair"/>
    <property type="match status" value="1"/>
</dbReference>
<dbReference type="Gene3D" id="3.30.230.10">
    <property type="match status" value="1"/>
</dbReference>
<dbReference type="InterPro" id="IPR002099">
    <property type="entry name" value="MutL/Mlh/PMS"/>
</dbReference>
<dbReference type="GO" id="GO:0140664">
    <property type="term" value="F:ATP-dependent DNA damage sensor activity"/>
    <property type="evidence" value="ECO:0007669"/>
    <property type="project" value="InterPro"/>
</dbReference>
<dbReference type="PROSITE" id="PS00058">
    <property type="entry name" value="DNA_MISMATCH_REPAIR_1"/>
    <property type="match status" value="1"/>
</dbReference>
<reference evidence="6" key="1">
    <citation type="submission" date="2023-02" db="EMBL/GenBank/DDBJ databases">
        <title>Identification and recombinant expression of a fungal hydrolase from Papiliotrema laurentii that hydrolyzes apple cutin and clears colloidal polyester polyurethane.</title>
        <authorList>
            <consortium name="DOE Joint Genome Institute"/>
            <person name="Roman V.A."/>
            <person name="Bojanowski C."/>
            <person name="Crable B.R."/>
            <person name="Wagner D.N."/>
            <person name="Hung C.S."/>
            <person name="Nadeau L.J."/>
            <person name="Schratz L."/>
            <person name="Haridas S."/>
            <person name="Pangilinan J."/>
            <person name="Lipzen A."/>
            <person name="Na H."/>
            <person name="Yan M."/>
            <person name="Ng V."/>
            <person name="Grigoriev I.V."/>
            <person name="Spatafora J.W."/>
            <person name="Barlow D."/>
            <person name="Biffinger J."/>
            <person name="Kelley-Loughnane N."/>
            <person name="Varaljay V.A."/>
            <person name="Crookes-Goodson W.J."/>
        </authorList>
    </citation>
    <scope>NUCLEOTIDE SEQUENCE</scope>
    <source>
        <strain evidence="6">5307AH</strain>
    </source>
</reference>
<evidence type="ECO:0000259" key="4">
    <source>
        <dbReference type="SMART" id="SM00853"/>
    </source>
</evidence>
<dbReference type="InterPro" id="IPR042120">
    <property type="entry name" value="MutL_C_dimsub"/>
</dbReference>
<dbReference type="InterPro" id="IPR036890">
    <property type="entry name" value="HATPase_C_sf"/>
</dbReference>
<feature type="domain" description="DNA mismatch repair protein S5" evidence="5">
    <location>
        <begin position="277"/>
        <end position="414"/>
    </location>
</feature>
<dbReference type="EMBL" id="JAODAN010000003">
    <property type="protein sequence ID" value="KAK1925298.1"/>
    <property type="molecule type" value="Genomic_DNA"/>
</dbReference>
<comment type="caution">
    <text evidence="6">The sequence shown here is derived from an EMBL/GenBank/DDBJ whole genome shotgun (WGS) entry which is preliminary data.</text>
</comment>
<dbReference type="GO" id="GO:0030983">
    <property type="term" value="F:mismatched DNA binding"/>
    <property type="evidence" value="ECO:0007669"/>
    <property type="project" value="InterPro"/>
</dbReference>
<accession>A0AAD9L6R2</accession>
<dbReference type="InterPro" id="IPR037198">
    <property type="entry name" value="MutL_C_sf"/>
</dbReference>
<dbReference type="AlphaFoldDB" id="A0AAD9L6R2"/>
<feature type="compositionally biased region" description="Polar residues" evidence="3">
    <location>
        <begin position="45"/>
        <end position="62"/>
    </location>
</feature>
<evidence type="ECO:0000256" key="3">
    <source>
        <dbReference type="SAM" id="MobiDB-lite"/>
    </source>
</evidence>
<evidence type="ECO:0000313" key="7">
    <source>
        <dbReference type="Proteomes" id="UP001182556"/>
    </source>
</evidence>
<dbReference type="Pfam" id="PF13589">
    <property type="entry name" value="HATPase_c_3"/>
    <property type="match status" value="1"/>
</dbReference>
<feature type="compositionally biased region" description="Basic and acidic residues" evidence="3">
    <location>
        <begin position="562"/>
        <end position="577"/>
    </location>
</feature>
<evidence type="ECO:0000256" key="1">
    <source>
        <dbReference type="ARBA" id="ARBA00006082"/>
    </source>
</evidence>
<comment type="similarity">
    <text evidence="1">Belongs to the DNA mismatch repair MutL/HexB family.</text>
</comment>
<dbReference type="GO" id="GO:0061982">
    <property type="term" value="P:meiosis I cell cycle process"/>
    <property type="evidence" value="ECO:0007669"/>
    <property type="project" value="UniProtKB-ARBA"/>
</dbReference>
<dbReference type="Gene3D" id="3.30.1540.20">
    <property type="entry name" value="MutL, C-terminal domain, dimerisation subdomain"/>
    <property type="match status" value="1"/>
</dbReference>
<evidence type="ECO:0000256" key="2">
    <source>
        <dbReference type="ARBA" id="ARBA00022763"/>
    </source>
</evidence>
<dbReference type="PANTHER" id="PTHR10073">
    <property type="entry name" value="DNA MISMATCH REPAIR PROTEIN MLH, PMS, MUTL"/>
    <property type="match status" value="1"/>
</dbReference>
<name>A0AAD9L6R2_PAPLA</name>
<dbReference type="InterPro" id="IPR014790">
    <property type="entry name" value="MutL_C"/>
</dbReference>
<dbReference type="Pfam" id="PF08676">
    <property type="entry name" value="MutL_C"/>
    <property type="match status" value="1"/>
</dbReference>
<feature type="region of interest" description="Disordered" evidence="3">
    <location>
        <begin position="544"/>
        <end position="577"/>
    </location>
</feature>
<dbReference type="InterPro" id="IPR020568">
    <property type="entry name" value="Ribosomal_Su5_D2-typ_SF"/>
</dbReference>
<dbReference type="GO" id="GO:0005524">
    <property type="term" value="F:ATP binding"/>
    <property type="evidence" value="ECO:0007669"/>
    <property type="project" value="InterPro"/>
</dbReference>
<sequence>MGCWCGVLRGDQSGGDLFRLCYHPSYSSLLLDDTAHHGPTRHNNMKSSTPRNTPDRQITPLTRPTSAKIRSSLIIPTYPSVLSELLHNSLDAHATRVSVHIDLTAGSEKVRVEDDGWGIGPRDLRRVGGRYETSKVVSSSGMSSVGSFGFRGEALSSIAALGLMDITTRAKGSRRTLSKVIKGSEVLYEGPSPRTIAGPHGTTVLVKDLFHSIPVRQHALARASPQTTLTACKKVVEALALVRPGVAFDMWDGSVGPSTGARKVLSVEGAPTMVESFRLIYGTASVERVQNIRVTAGQRRVQGFISLSGLLHKNHQHLYINSYPVERGDIHHAISTRFNQSRFSAFTQEDDRDTTQYNRKSPRRLERHPVYVLNLILPAEEVDSTRNPRKTVMGHKNIDEVKALALAVIDEFLKRHGFAEGKHAQPTPPRRAAHTGEVTPTESPLQRHGFGRSPMTPRAMAERGGRHSGPSVVSPVNLSLRKEVRGAPQADMRNGKRPREALDDEEEPITPKRSRPAENVTDYGQVASNGSMEWLEELISRSRARSRQSHRSGWTPQPEFTPEERFSPGRSMSHEAQDRLDDDIACRHDTAVILPQGFHPLADIKLSRGDLDTIKVLRQVDRKFIACTMVSDPSAEKPSEKVLAVIDQHAADERVAIERILEELCRGFIDDDVPITTLDTPVAVVLSKAEGTMIVDVLDIFRRWGIHLEPAKGEGEYLQVAATAVPTALLGRLGRKKGEELERLIKLYLPRLEASGGELRAMLATCETPTGQSGPTDTVRALMWMPQEMVELANSKACRGAVMFGDKLDREQCERLVDRLKQTRTPFICAHGRPSLVPLCVMVPAETGRREIDWVKWKARGDKGGSPRGD</sequence>
<dbReference type="InterPro" id="IPR013507">
    <property type="entry name" value="DNA_mismatch_S5_2-like"/>
</dbReference>
<dbReference type="SUPFAM" id="SSF118116">
    <property type="entry name" value="DNA mismatch repair protein MutL"/>
    <property type="match status" value="1"/>
</dbReference>
<dbReference type="GO" id="GO:0016887">
    <property type="term" value="F:ATP hydrolysis activity"/>
    <property type="evidence" value="ECO:0007669"/>
    <property type="project" value="InterPro"/>
</dbReference>
<dbReference type="NCBIfam" id="TIGR00585">
    <property type="entry name" value="mutl"/>
    <property type="match status" value="1"/>
</dbReference>
<evidence type="ECO:0008006" key="8">
    <source>
        <dbReference type="Google" id="ProtNLM"/>
    </source>
</evidence>
<keyword evidence="2" id="KW-0227">DNA damage</keyword>
<dbReference type="GO" id="GO:0032300">
    <property type="term" value="C:mismatch repair complex"/>
    <property type="evidence" value="ECO:0007669"/>
    <property type="project" value="InterPro"/>
</dbReference>
<evidence type="ECO:0000313" key="6">
    <source>
        <dbReference type="EMBL" id="KAK1925298.1"/>
    </source>
</evidence>
<feature type="region of interest" description="Disordered" evidence="3">
    <location>
        <begin position="419"/>
        <end position="528"/>
    </location>
</feature>
<dbReference type="SUPFAM" id="SSF55874">
    <property type="entry name" value="ATPase domain of HSP90 chaperone/DNA topoisomerase II/histidine kinase"/>
    <property type="match status" value="1"/>
</dbReference>
<dbReference type="PANTHER" id="PTHR10073:SF47">
    <property type="entry name" value="DNA MISMATCH REPAIR PROTEIN MLH3"/>
    <property type="match status" value="1"/>
</dbReference>
<dbReference type="Proteomes" id="UP001182556">
    <property type="component" value="Unassembled WGS sequence"/>
</dbReference>
<dbReference type="SUPFAM" id="SSF54211">
    <property type="entry name" value="Ribosomal protein S5 domain 2-like"/>
    <property type="match status" value="1"/>
</dbReference>
<dbReference type="InterPro" id="IPR014721">
    <property type="entry name" value="Ribsml_uS5_D2-typ_fold_subgr"/>
</dbReference>